<organism evidence="4 5">
    <name type="scientific">Acetobacter suratthaniensis</name>
    <dbReference type="NCBI Taxonomy" id="1502841"/>
    <lineage>
        <taxon>Bacteria</taxon>
        <taxon>Pseudomonadati</taxon>
        <taxon>Pseudomonadota</taxon>
        <taxon>Alphaproteobacteria</taxon>
        <taxon>Acetobacterales</taxon>
        <taxon>Acetobacteraceae</taxon>
        <taxon>Acetobacter</taxon>
    </lineage>
</organism>
<dbReference type="Proteomes" id="UP000664399">
    <property type="component" value="Unassembled WGS sequence"/>
</dbReference>
<comment type="similarity">
    <text evidence="1 2">Belongs to the OprB family.</text>
</comment>
<keyword evidence="2" id="KW-0732">Signal</keyword>
<evidence type="ECO:0000256" key="1">
    <source>
        <dbReference type="ARBA" id="ARBA00008769"/>
    </source>
</evidence>
<dbReference type="EMBL" id="JAFVMG010000008">
    <property type="protein sequence ID" value="MBO1328647.1"/>
    <property type="molecule type" value="Genomic_DNA"/>
</dbReference>
<feature type="compositionally biased region" description="Low complexity" evidence="3">
    <location>
        <begin position="72"/>
        <end position="85"/>
    </location>
</feature>
<dbReference type="Pfam" id="PF04966">
    <property type="entry name" value="OprB"/>
    <property type="match status" value="1"/>
</dbReference>
<name>A0ABS3LMP8_9PROT</name>
<accession>A0ABS3LMP8</accession>
<proteinExistence type="inferred from homology"/>
<dbReference type="InterPro" id="IPR038673">
    <property type="entry name" value="OprB_sf"/>
</dbReference>
<evidence type="ECO:0000313" key="4">
    <source>
        <dbReference type="EMBL" id="MBO1328647.1"/>
    </source>
</evidence>
<feature type="chain" id="PRO_5044970858" evidence="2">
    <location>
        <begin position="25"/>
        <end position="528"/>
    </location>
</feature>
<dbReference type="PANTHER" id="PTHR37944">
    <property type="entry name" value="PORIN B"/>
    <property type="match status" value="1"/>
</dbReference>
<dbReference type="PANTHER" id="PTHR37944:SF1">
    <property type="entry name" value="PORIN B"/>
    <property type="match status" value="1"/>
</dbReference>
<evidence type="ECO:0000313" key="5">
    <source>
        <dbReference type="Proteomes" id="UP000664399"/>
    </source>
</evidence>
<dbReference type="InterPro" id="IPR007049">
    <property type="entry name" value="Carb-sel_porin_OprB"/>
</dbReference>
<feature type="region of interest" description="Disordered" evidence="3">
    <location>
        <begin position="65"/>
        <end position="86"/>
    </location>
</feature>
<dbReference type="InterPro" id="IPR052932">
    <property type="entry name" value="OprB_Porin"/>
</dbReference>
<evidence type="ECO:0000256" key="2">
    <source>
        <dbReference type="RuleBase" id="RU363072"/>
    </source>
</evidence>
<keyword evidence="5" id="KW-1185">Reference proteome</keyword>
<reference evidence="4 5" key="1">
    <citation type="submission" date="2021-03" db="EMBL/GenBank/DDBJ databases">
        <title>The complete genome sequence of Acetobacter suratthaniensis TBRC 1719.</title>
        <authorList>
            <person name="Charoenyingcharoen P."/>
            <person name="Yukphan P."/>
        </authorList>
    </citation>
    <scope>NUCLEOTIDE SEQUENCE [LARGE SCALE GENOMIC DNA]</scope>
    <source>
        <strain evidence="4 5">TBRC 1719</strain>
    </source>
</reference>
<evidence type="ECO:0000256" key="3">
    <source>
        <dbReference type="SAM" id="MobiDB-lite"/>
    </source>
</evidence>
<dbReference type="RefSeq" id="WP_207854518.1">
    <property type="nucleotide sequence ID" value="NZ_JAFVMG010000008.1"/>
</dbReference>
<comment type="caution">
    <text evidence="4">The sequence shown here is derived from an EMBL/GenBank/DDBJ whole genome shotgun (WGS) entry which is preliminary data.</text>
</comment>
<sequence>MTPPRLPARAWPLLLALLTPPLLAQLTSPAAQAEQPETQVELDQRRLAHSAPVIEQIGPIAVPDAGRMGANASTPAPSTPTSTTPDDMGDHLLGGLWGARHWMARQGITLDVQEVDELWANVSGGSASAADGRNGSGTGPYYDGVTLVTLGLDLEKIIGLPGGLFNISAMQTHGRSISQDHLVLFNPASGYEADRSTRLFELWYQQSFLDNTLDIKIGQQDLDTEFLISNYGALYLNANMGWPVAPSNNLYSGGPSWPLASPAVRVRYRPNDSLSILVAAADDNPAGVRDNAFFVQHGGNAADPTSQTTLDGSGTLFNMNTGALLIAELQYAINPGPGRAGLPGIYKLGGYYDTAAFPDYRYNTSGAPLGSAQDTTSSPRMVAGNWLVYAIIDQMLWRPAPDSARSIGAFTRVTGSGPSSTTQISFAVDMGINFNAPFRSRLNDTLGLGWGLGQTASGLRQYDRNAHLPVQNTETYLELTYQAQILPWCTVQPDFQYIFNPSGGVLDWSRQHTVQNEAIFGLRTSVTF</sequence>
<protein>
    <submittedName>
        <fullName evidence="4">Carbohydrate porin</fullName>
    </submittedName>
</protein>
<dbReference type="Gene3D" id="2.40.160.180">
    <property type="entry name" value="Carbohydrate-selective porin OprB"/>
    <property type="match status" value="1"/>
</dbReference>
<feature type="signal peptide" evidence="2">
    <location>
        <begin position="1"/>
        <end position="24"/>
    </location>
</feature>
<gene>
    <name evidence="4" type="ORF">J2D75_09170</name>
</gene>